<reference evidence="2 3" key="1">
    <citation type="journal article" date="2019" name="Environ. Microbiol.">
        <title>At the nexus of three kingdoms: the genome of the mycorrhizal fungus Gigaspora margarita provides insights into plant, endobacterial and fungal interactions.</title>
        <authorList>
            <person name="Venice F."/>
            <person name="Ghignone S."/>
            <person name="Salvioli di Fossalunga A."/>
            <person name="Amselem J."/>
            <person name="Novero M."/>
            <person name="Xianan X."/>
            <person name="Sedzielewska Toro K."/>
            <person name="Morin E."/>
            <person name="Lipzen A."/>
            <person name="Grigoriev I.V."/>
            <person name="Henrissat B."/>
            <person name="Martin F.M."/>
            <person name="Bonfante P."/>
        </authorList>
    </citation>
    <scope>NUCLEOTIDE SEQUENCE [LARGE SCALE GENOMIC DNA]</scope>
    <source>
        <strain evidence="2 3">BEG34</strain>
    </source>
</reference>
<evidence type="ECO:0000313" key="2">
    <source>
        <dbReference type="EMBL" id="KAF0479085.1"/>
    </source>
</evidence>
<evidence type="ECO:0008006" key="4">
    <source>
        <dbReference type="Google" id="ProtNLM"/>
    </source>
</evidence>
<evidence type="ECO:0000313" key="3">
    <source>
        <dbReference type="Proteomes" id="UP000439903"/>
    </source>
</evidence>
<protein>
    <recommendedName>
        <fullName evidence="4">MD-2-related lipid-recognition domain-containing protein</fullName>
    </recommendedName>
</protein>
<sequence>MKNFIFTFILFTFLLTVNAAQFQLNKRAITFQVCSPDFTSEFVNATIGTDPPKAGNPESFNVSGTLTKCNITKGQTFLRIGYTDFSIKPIGDYYVQNFTDNFKVGTPFMISASNVPTPQQLPGQYIIVVDVGDPTRDPNKPVIFGCAFAVIGGSSEEFFDIYKLI</sequence>
<comment type="caution">
    <text evidence="2">The sequence shown here is derived from an EMBL/GenBank/DDBJ whole genome shotgun (WGS) entry which is preliminary data.</text>
</comment>
<proteinExistence type="predicted"/>
<dbReference type="AlphaFoldDB" id="A0A8H4ACK8"/>
<dbReference type="Proteomes" id="UP000439903">
    <property type="component" value="Unassembled WGS sequence"/>
</dbReference>
<evidence type="ECO:0000256" key="1">
    <source>
        <dbReference type="SAM" id="SignalP"/>
    </source>
</evidence>
<feature type="chain" id="PRO_5034626080" description="MD-2-related lipid-recognition domain-containing protein" evidence="1">
    <location>
        <begin position="20"/>
        <end position="165"/>
    </location>
</feature>
<keyword evidence="1" id="KW-0732">Signal</keyword>
<dbReference type="EMBL" id="WTPW01000793">
    <property type="protein sequence ID" value="KAF0479085.1"/>
    <property type="molecule type" value="Genomic_DNA"/>
</dbReference>
<keyword evidence="3" id="KW-1185">Reference proteome</keyword>
<gene>
    <name evidence="2" type="ORF">F8M41_023895</name>
</gene>
<feature type="signal peptide" evidence="1">
    <location>
        <begin position="1"/>
        <end position="19"/>
    </location>
</feature>
<accession>A0A8H4ACK8</accession>
<organism evidence="2 3">
    <name type="scientific">Gigaspora margarita</name>
    <dbReference type="NCBI Taxonomy" id="4874"/>
    <lineage>
        <taxon>Eukaryota</taxon>
        <taxon>Fungi</taxon>
        <taxon>Fungi incertae sedis</taxon>
        <taxon>Mucoromycota</taxon>
        <taxon>Glomeromycotina</taxon>
        <taxon>Glomeromycetes</taxon>
        <taxon>Diversisporales</taxon>
        <taxon>Gigasporaceae</taxon>
        <taxon>Gigaspora</taxon>
    </lineage>
</organism>
<name>A0A8H4ACK8_GIGMA</name>